<keyword evidence="4" id="KW-0686">Riboflavin biosynthesis</keyword>
<evidence type="ECO:0000313" key="7">
    <source>
        <dbReference type="Proteomes" id="UP000093779"/>
    </source>
</evidence>
<dbReference type="GO" id="GO:0046872">
    <property type="term" value="F:metal ion binding"/>
    <property type="evidence" value="ECO:0007669"/>
    <property type="project" value="UniProtKB-KW"/>
</dbReference>
<dbReference type="PANTHER" id="PTHR21327">
    <property type="entry name" value="GTP CYCLOHYDROLASE II-RELATED"/>
    <property type="match status" value="1"/>
</dbReference>
<evidence type="ECO:0000313" key="6">
    <source>
        <dbReference type="EMBL" id="OBF24536.1"/>
    </source>
</evidence>
<dbReference type="InterPro" id="IPR017945">
    <property type="entry name" value="DHBP_synth_RibB-like_a/b_dom"/>
</dbReference>
<dbReference type="AlphaFoldDB" id="A0A1A0PLJ1"/>
<accession>A0A1A0PLJ1</accession>
<dbReference type="SUPFAM" id="SSF55821">
    <property type="entry name" value="YrdC/RibB"/>
    <property type="match status" value="1"/>
</dbReference>
<dbReference type="Pfam" id="PF00926">
    <property type="entry name" value="DHBP_synthase"/>
    <property type="match status" value="1"/>
</dbReference>
<sequence>MTATNVVTRAGAALSGGYAVANEAFSSGQLVVVSDDHECALAMSAAVATTHAVAEMIRFGSGLVFVALTRGRLDQLDIPQMPTDSTGRRGNFHVAVDSAAGISTGISAVDRCQTMRALADPGTVRDDFVRPGHLIPVAADIVPARSPGIAELALTLASTADPVLPAAAFCALTSEVDPCRVADPDEGQRFAQQHGYAFVGRQCVLTAYYSSGSSITW</sequence>
<evidence type="ECO:0000256" key="5">
    <source>
        <dbReference type="ARBA" id="ARBA00022723"/>
    </source>
</evidence>
<gene>
    <name evidence="6" type="ORF">A5726_09370</name>
</gene>
<comment type="pathway">
    <text evidence="2">Cofactor biosynthesis; riboflavin biosynthesis; 2-hydroxy-3-oxobutyl phosphate from D-ribulose 5-phosphate: step 1/1.</text>
</comment>
<dbReference type="GO" id="GO:0005829">
    <property type="term" value="C:cytosol"/>
    <property type="evidence" value="ECO:0007669"/>
    <property type="project" value="TreeGrafter"/>
</dbReference>
<evidence type="ECO:0000256" key="2">
    <source>
        <dbReference type="ARBA" id="ARBA00004904"/>
    </source>
</evidence>
<dbReference type="EC" id="4.1.99.12" evidence="3"/>
<comment type="caution">
    <text evidence="6">The sequence shown here is derived from an EMBL/GenBank/DDBJ whole genome shotgun (WGS) entry which is preliminary data.</text>
</comment>
<dbReference type="InterPro" id="IPR000422">
    <property type="entry name" value="DHBP_synthase_RibB"/>
</dbReference>
<dbReference type="RefSeq" id="WP_051752440.1">
    <property type="nucleotide sequence ID" value="NZ_JAYXBT010000022.1"/>
</dbReference>
<dbReference type="GO" id="GO:0009231">
    <property type="term" value="P:riboflavin biosynthetic process"/>
    <property type="evidence" value="ECO:0007669"/>
    <property type="project" value="UniProtKB-UniPathway"/>
</dbReference>
<evidence type="ECO:0000256" key="4">
    <source>
        <dbReference type="ARBA" id="ARBA00022619"/>
    </source>
</evidence>
<reference evidence="6 7" key="1">
    <citation type="submission" date="2016-06" db="EMBL/GenBank/DDBJ databases">
        <authorList>
            <person name="Kjaerup R.B."/>
            <person name="Dalgaard T.S."/>
            <person name="Juul-Madsen H.R."/>
        </authorList>
    </citation>
    <scope>NUCLEOTIDE SEQUENCE [LARGE SCALE GENOMIC DNA]</scope>
    <source>
        <strain evidence="6 7">ACS1953</strain>
    </source>
</reference>
<organism evidence="6 7">
    <name type="scientific">Mycolicibacterium conceptionense</name>
    <dbReference type="NCBI Taxonomy" id="451644"/>
    <lineage>
        <taxon>Bacteria</taxon>
        <taxon>Bacillati</taxon>
        <taxon>Actinomycetota</taxon>
        <taxon>Actinomycetes</taxon>
        <taxon>Mycobacteriales</taxon>
        <taxon>Mycobacteriaceae</taxon>
        <taxon>Mycolicibacterium</taxon>
    </lineage>
</organism>
<evidence type="ECO:0000256" key="3">
    <source>
        <dbReference type="ARBA" id="ARBA00012153"/>
    </source>
</evidence>
<protein>
    <recommendedName>
        <fullName evidence="3">3,4-dihydroxy-2-butanone-4-phosphate synthase</fullName>
        <ecNumber evidence="3">4.1.99.12</ecNumber>
    </recommendedName>
</protein>
<dbReference type="GO" id="GO:0008686">
    <property type="term" value="F:3,4-dihydroxy-2-butanone-4-phosphate synthase activity"/>
    <property type="evidence" value="ECO:0007669"/>
    <property type="project" value="UniProtKB-EC"/>
</dbReference>
<dbReference type="Gene3D" id="3.90.870.10">
    <property type="entry name" value="DHBP synthase"/>
    <property type="match status" value="1"/>
</dbReference>
<proteinExistence type="predicted"/>
<keyword evidence="5" id="KW-0479">Metal-binding</keyword>
<evidence type="ECO:0000256" key="1">
    <source>
        <dbReference type="ARBA" id="ARBA00002284"/>
    </source>
</evidence>
<name>A0A1A0PLJ1_9MYCO</name>
<dbReference type="UniPathway" id="UPA00275">
    <property type="reaction ID" value="UER00399"/>
</dbReference>
<dbReference type="Proteomes" id="UP000093779">
    <property type="component" value="Unassembled WGS sequence"/>
</dbReference>
<dbReference type="PANTHER" id="PTHR21327:SF18">
    <property type="entry name" value="3,4-DIHYDROXY-2-BUTANONE 4-PHOSPHATE SYNTHASE"/>
    <property type="match status" value="1"/>
</dbReference>
<dbReference type="EMBL" id="LZHX01000034">
    <property type="protein sequence ID" value="OBF24536.1"/>
    <property type="molecule type" value="Genomic_DNA"/>
</dbReference>
<comment type="function">
    <text evidence="1">Catalyzes the conversion of D-ribulose 5-phosphate to formate and 3,4-dihydroxy-2-butanone 4-phosphate.</text>
</comment>